<dbReference type="EMBL" id="JACIDZ010000003">
    <property type="protein sequence ID" value="MBB4121328.1"/>
    <property type="molecule type" value="Genomic_DNA"/>
</dbReference>
<gene>
    <name evidence="1" type="ORF">GGR30_001242</name>
</gene>
<proteinExistence type="predicted"/>
<keyword evidence="2" id="KW-1185">Reference proteome</keyword>
<dbReference type="GO" id="GO:0016853">
    <property type="term" value="F:isomerase activity"/>
    <property type="evidence" value="ECO:0007669"/>
    <property type="project" value="InterPro"/>
</dbReference>
<sequence>MTDAIRIANEALAVTVSPLGAETQSLKTSDGKDWLWNGDPEFWTGRAPILFPIVGKAPDDRVEIDGKTFAMKQHGFARKSLFTLEEQRAALCRFVLTDTHETRKSYPFAFRLAIEHALEGKTLTVSATVENRNDRPMPFGFGFHPAFCWPMPGMVKGHVHHISLANRNEPAMIRLRGGLLDLAPLPSPFSEGILALDHDYFEDDAMIFPEGAGDRLTYSAEDGPTLHFAFEGLPNLALWTKPGAPYICVEPWHGMAAANGKGAALEARPFTKVLQAGESARFSWSVEIEA</sequence>
<dbReference type="SUPFAM" id="SSF74650">
    <property type="entry name" value="Galactose mutarotase-like"/>
    <property type="match status" value="1"/>
</dbReference>
<evidence type="ECO:0000313" key="2">
    <source>
        <dbReference type="Proteomes" id="UP000530571"/>
    </source>
</evidence>
<comment type="caution">
    <text evidence="1">The sequence shown here is derived from an EMBL/GenBank/DDBJ whole genome shotgun (WGS) entry which is preliminary data.</text>
</comment>
<dbReference type="Gene3D" id="2.70.98.10">
    <property type="match status" value="1"/>
</dbReference>
<dbReference type="Proteomes" id="UP000530571">
    <property type="component" value="Unassembled WGS sequence"/>
</dbReference>
<dbReference type="AlphaFoldDB" id="A0A7W6KK14"/>
<dbReference type="GO" id="GO:0005975">
    <property type="term" value="P:carbohydrate metabolic process"/>
    <property type="evidence" value="ECO:0007669"/>
    <property type="project" value="InterPro"/>
</dbReference>
<dbReference type="Pfam" id="PF01263">
    <property type="entry name" value="Aldose_epim"/>
    <property type="match status" value="1"/>
</dbReference>
<dbReference type="InterPro" id="IPR008183">
    <property type="entry name" value="Aldose_1/G6P_1-epimerase"/>
</dbReference>
<dbReference type="RefSeq" id="WP_183483631.1">
    <property type="nucleotide sequence ID" value="NZ_JACIDZ010000003.1"/>
</dbReference>
<evidence type="ECO:0000313" key="1">
    <source>
        <dbReference type="EMBL" id="MBB4121328.1"/>
    </source>
</evidence>
<name>A0A7W6KK14_9HYPH</name>
<dbReference type="InterPro" id="IPR014718">
    <property type="entry name" value="GH-type_carb-bd"/>
</dbReference>
<dbReference type="InterPro" id="IPR037481">
    <property type="entry name" value="LacX"/>
</dbReference>
<dbReference type="CDD" id="cd09024">
    <property type="entry name" value="Aldose_epim_lacX"/>
    <property type="match status" value="1"/>
</dbReference>
<accession>A0A7W6KK14</accession>
<protein>
    <submittedName>
        <fullName evidence="1">Galactose mutarotase-like enzyme</fullName>
    </submittedName>
</protein>
<dbReference type="GO" id="GO:0030246">
    <property type="term" value="F:carbohydrate binding"/>
    <property type="evidence" value="ECO:0007669"/>
    <property type="project" value="InterPro"/>
</dbReference>
<dbReference type="InterPro" id="IPR011013">
    <property type="entry name" value="Gal_mutarotase_sf_dom"/>
</dbReference>
<organism evidence="1 2">
    <name type="scientific">Martelella radicis</name>
    <dbReference type="NCBI Taxonomy" id="1397476"/>
    <lineage>
        <taxon>Bacteria</taxon>
        <taxon>Pseudomonadati</taxon>
        <taxon>Pseudomonadota</taxon>
        <taxon>Alphaproteobacteria</taxon>
        <taxon>Hyphomicrobiales</taxon>
        <taxon>Aurantimonadaceae</taxon>
        <taxon>Martelella</taxon>
    </lineage>
</organism>
<reference evidence="1 2" key="1">
    <citation type="submission" date="2020-08" db="EMBL/GenBank/DDBJ databases">
        <title>Genomic Encyclopedia of Type Strains, Phase IV (KMG-IV): sequencing the most valuable type-strain genomes for metagenomic binning, comparative biology and taxonomic classification.</title>
        <authorList>
            <person name="Goeker M."/>
        </authorList>
    </citation>
    <scope>NUCLEOTIDE SEQUENCE [LARGE SCALE GENOMIC DNA]</scope>
    <source>
        <strain evidence="1 2">DSM 28101</strain>
    </source>
</reference>
<dbReference type="PANTHER" id="PTHR11122:SF13">
    <property type="entry name" value="GLUCOSE-6-PHOSPHATE 1-EPIMERASE"/>
    <property type="match status" value="1"/>
</dbReference>
<dbReference type="PANTHER" id="PTHR11122">
    <property type="entry name" value="APOSPORY-ASSOCIATED PROTEIN C-RELATED"/>
    <property type="match status" value="1"/>
</dbReference>